<feature type="chain" id="PRO_5025508874" evidence="1">
    <location>
        <begin position="28"/>
        <end position="153"/>
    </location>
</feature>
<feature type="signal peptide" evidence="1">
    <location>
        <begin position="1"/>
        <end position="27"/>
    </location>
</feature>
<gene>
    <name evidence="2" type="ORF">BDW02DRAFT_564084</name>
</gene>
<sequence length="153" mass="17102">MTTEGTSNTYCVHSISVVLLIIKLTASSLQPDYKCELISRIQSPLMSHRVISPVVHRWLRTCVAPRHHGTTLLTGATIRECPHFDPSRNPMPTSTFSSGHQHHEPFFPRPYCMHNVCIITAVVAATAIMRLPKVRSNNIVIWRLGPGISLAIR</sequence>
<reference evidence="2" key="1">
    <citation type="submission" date="2020-01" db="EMBL/GenBank/DDBJ databases">
        <authorList>
            <consortium name="DOE Joint Genome Institute"/>
            <person name="Haridas S."/>
            <person name="Albert R."/>
            <person name="Binder M."/>
            <person name="Bloem J."/>
            <person name="Labutti K."/>
            <person name="Salamov A."/>
            <person name="Andreopoulos B."/>
            <person name="Baker S.E."/>
            <person name="Barry K."/>
            <person name="Bills G."/>
            <person name="Bluhm B.H."/>
            <person name="Cannon C."/>
            <person name="Castanera R."/>
            <person name="Culley D.E."/>
            <person name="Daum C."/>
            <person name="Ezra D."/>
            <person name="Gonzalez J.B."/>
            <person name="Henrissat B."/>
            <person name="Kuo A."/>
            <person name="Liang C."/>
            <person name="Lipzen A."/>
            <person name="Lutzoni F."/>
            <person name="Magnuson J."/>
            <person name="Mondo S."/>
            <person name="Nolan M."/>
            <person name="Ohm R."/>
            <person name="Pangilinan J."/>
            <person name="Park H.-J."/>
            <person name="Ramirez L."/>
            <person name="Alfaro M."/>
            <person name="Sun H."/>
            <person name="Tritt A."/>
            <person name="Yoshinaga Y."/>
            <person name="Zwiers L.-H."/>
            <person name="Turgeon B.G."/>
            <person name="Goodwin S.B."/>
            <person name="Spatafora J.W."/>
            <person name="Crous P.W."/>
            <person name="Grigoriev I.V."/>
        </authorList>
    </citation>
    <scope>NUCLEOTIDE SEQUENCE</scope>
    <source>
        <strain evidence="2">P77</strain>
    </source>
</reference>
<evidence type="ECO:0000313" key="2">
    <source>
        <dbReference type="EMBL" id="KAF1839533.1"/>
    </source>
</evidence>
<protein>
    <submittedName>
        <fullName evidence="2">Uncharacterized protein</fullName>
    </submittedName>
</protein>
<dbReference type="Proteomes" id="UP000800040">
    <property type="component" value="Unassembled WGS sequence"/>
</dbReference>
<organism evidence="2 3">
    <name type="scientific">Decorospora gaudefroyi</name>
    <dbReference type="NCBI Taxonomy" id="184978"/>
    <lineage>
        <taxon>Eukaryota</taxon>
        <taxon>Fungi</taxon>
        <taxon>Dikarya</taxon>
        <taxon>Ascomycota</taxon>
        <taxon>Pezizomycotina</taxon>
        <taxon>Dothideomycetes</taxon>
        <taxon>Pleosporomycetidae</taxon>
        <taxon>Pleosporales</taxon>
        <taxon>Pleosporineae</taxon>
        <taxon>Pleosporaceae</taxon>
        <taxon>Decorospora</taxon>
    </lineage>
</organism>
<dbReference type="AlphaFoldDB" id="A0A6A5L017"/>
<proteinExistence type="predicted"/>
<accession>A0A6A5L017</accession>
<keyword evidence="3" id="KW-1185">Reference proteome</keyword>
<evidence type="ECO:0000256" key="1">
    <source>
        <dbReference type="SAM" id="SignalP"/>
    </source>
</evidence>
<dbReference type="EMBL" id="ML975245">
    <property type="protein sequence ID" value="KAF1839533.1"/>
    <property type="molecule type" value="Genomic_DNA"/>
</dbReference>
<evidence type="ECO:0000313" key="3">
    <source>
        <dbReference type="Proteomes" id="UP000800040"/>
    </source>
</evidence>
<keyword evidence="1" id="KW-0732">Signal</keyword>
<name>A0A6A5L017_9PLEO</name>